<keyword evidence="3" id="KW-1185">Reference proteome</keyword>
<sequence length="92" mass="10479">MLLQVWAMEVEEAPRQPKDLLSQSSNDSCRAARWVEGKRDWKEAEQAIGENGLAVREELRGGSRRRRSSPTGWPRWRDGSVEAAGRSRARES</sequence>
<evidence type="ECO:0000313" key="3">
    <source>
        <dbReference type="Proteomes" id="UP001497516"/>
    </source>
</evidence>
<feature type="region of interest" description="Disordered" evidence="1">
    <location>
        <begin position="58"/>
        <end position="92"/>
    </location>
</feature>
<reference evidence="2 3" key="1">
    <citation type="submission" date="2024-04" db="EMBL/GenBank/DDBJ databases">
        <authorList>
            <person name="Fracassetti M."/>
        </authorList>
    </citation>
    <scope>NUCLEOTIDE SEQUENCE [LARGE SCALE GENOMIC DNA]</scope>
</reference>
<name>A0AAV2CNK5_9ROSI</name>
<accession>A0AAV2CNK5</accession>
<dbReference type="EMBL" id="OZ034813">
    <property type="protein sequence ID" value="CAL1357350.1"/>
    <property type="molecule type" value="Genomic_DNA"/>
</dbReference>
<evidence type="ECO:0000313" key="2">
    <source>
        <dbReference type="EMBL" id="CAL1357350.1"/>
    </source>
</evidence>
<protein>
    <submittedName>
        <fullName evidence="2">Uncharacterized protein</fullName>
    </submittedName>
</protein>
<dbReference type="Proteomes" id="UP001497516">
    <property type="component" value="Chromosome 1"/>
</dbReference>
<proteinExistence type="predicted"/>
<evidence type="ECO:0000256" key="1">
    <source>
        <dbReference type="SAM" id="MobiDB-lite"/>
    </source>
</evidence>
<organism evidence="2 3">
    <name type="scientific">Linum trigynum</name>
    <dbReference type="NCBI Taxonomy" id="586398"/>
    <lineage>
        <taxon>Eukaryota</taxon>
        <taxon>Viridiplantae</taxon>
        <taxon>Streptophyta</taxon>
        <taxon>Embryophyta</taxon>
        <taxon>Tracheophyta</taxon>
        <taxon>Spermatophyta</taxon>
        <taxon>Magnoliopsida</taxon>
        <taxon>eudicotyledons</taxon>
        <taxon>Gunneridae</taxon>
        <taxon>Pentapetalae</taxon>
        <taxon>rosids</taxon>
        <taxon>fabids</taxon>
        <taxon>Malpighiales</taxon>
        <taxon>Linaceae</taxon>
        <taxon>Linum</taxon>
    </lineage>
</organism>
<gene>
    <name evidence="2" type="ORF">LTRI10_LOCUS4990</name>
</gene>
<dbReference type="AlphaFoldDB" id="A0AAV2CNK5"/>